<sequence length="149" mass="16687">MFRREKKEQAITLSALMSGLRFPFSIGSKSLRRLQKSFSCQVLMPPAAPSPAASHQLGQALLFFVNTDTPWFLIVSVSRGFGFPPPSRGDAHADSTKRGSRDRCYVAQNFRPHRHLLMCTLSDTDENGKRFCMFCPSARRCSVTALEDT</sequence>
<proteinExistence type="predicted"/>
<reference evidence="1 2" key="1">
    <citation type="journal article" date="2021" name="Elife">
        <title>Chloroplast acquisition without the gene transfer in kleptoplastic sea slugs, Plakobranchus ocellatus.</title>
        <authorList>
            <person name="Maeda T."/>
            <person name="Takahashi S."/>
            <person name="Yoshida T."/>
            <person name="Shimamura S."/>
            <person name="Takaki Y."/>
            <person name="Nagai Y."/>
            <person name="Toyoda A."/>
            <person name="Suzuki Y."/>
            <person name="Arimoto A."/>
            <person name="Ishii H."/>
            <person name="Satoh N."/>
            <person name="Nishiyama T."/>
            <person name="Hasebe M."/>
            <person name="Maruyama T."/>
            <person name="Minagawa J."/>
            <person name="Obokata J."/>
            <person name="Shigenobu S."/>
        </authorList>
    </citation>
    <scope>NUCLEOTIDE SEQUENCE [LARGE SCALE GENOMIC DNA]</scope>
</reference>
<keyword evidence="2" id="KW-1185">Reference proteome</keyword>
<name>A0AAV4BLL3_9GAST</name>
<dbReference type="AlphaFoldDB" id="A0AAV4BLL3"/>
<dbReference type="Proteomes" id="UP000735302">
    <property type="component" value="Unassembled WGS sequence"/>
</dbReference>
<evidence type="ECO:0000313" key="1">
    <source>
        <dbReference type="EMBL" id="GFO21306.1"/>
    </source>
</evidence>
<gene>
    <name evidence="1" type="ORF">PoB_004781100</name>
</gene>
<dbReference type="EMBL" id="BLXT01005252">
    <property type="protein sequence ID" value="GFO21306.1"/>
    <property type="molecule type" value="Genomic_DNA"/>
</dbReference>
<accession>A0AAV4BLL3</accession>
<organism evidence="1 2">
    <name type="scientific">Plakobranchus ocellatus</name>
    <dbReference type="NCBI Taxonomy" id="259542"/>
    <lineage>
        <taxon>Eukaryota</taxon>
        <taxon>Metazoa</taxon>
        <taxon>Spiralia</taxon>
        <taxon>Lophotrochozoa</taxon>
        <taxon>Mollusca</taxon>
        <taxon>Gastropoda</taxon>
        <taxon>Heterobranchia</taxon>
        <taxon>Euthyneura</taxon>
        <taxon>Panpulmonata</taxon>
        <taxon>Sacoglossa</taxon>
        <taxon>Placobranchoidea</taxon>
        <taxon>Plakobranchidae</taxon>
        <taxon>Plakobranchus</taxon>
    </lineage>
</organism>
<protein>
    <submittedName>
        <fullName evidence="1">Uncharacterized protein</fullName>
    </submittedName>
</protein>
<evidence type="ECO:0000313" key="2">
    <source>
        <dbReference type="Proteomes" id="UP000735302"/>
    </source>
</evidence>
<comment type="caution">
    <text evidence="1">The sequence shown here is derived from an EMBL/GenBank/DDBJ whole genome shotgun (WGS) entry which is preliminary data.</text>
</comment>